<accession>A0A8H5KUS0</accession>
<comment type="caution">
    <text evidence="1">The sequence shown here is derived from an EMBL/GenBank/DDBJ whole genome shotgun (WGS) entry which is preliminary data.</text>
</comment>
<dbReference type="OrthoDB" id="4447at2759"/>
<dbReference type="AlphaFoldDB" id="A0A8H5KUS0"/>
<keyword evidence="2" id="KW-1185">Reference proteome</keyword>
<evidence type="ECO:0000313" key="1">
    <source>
        <dbReference type="EMBL" id="KAF5578330.1"/>
    </source>
</evidence>
<proteinExistence type="predicted"/>
<gene>
    <name evidence="1" type="ORF">FPCIR_11580</name>
</gene>
<dbReference type="EMBL" id="JAAOAS010000360">
    <property type="protein sequence ID" value="KAF5578330.1"/>
    <property type="molecule type" value="Genomic_DNA"/>
</dbReference>
<organism evidence="1 2">
    <name type="scientific">Fusarium pseudocircinatum</name>
    <dbReference type="NCBI Taxonomy" id="56676"/>
    <lineage>
        <taxon>Eukaryota</taxon>
        <taxon>Fungi</taxon>
        <taxon>Dikarya</taxon>
        <taxon>Ascomycota</taxon>
        <taxon>Pezizomycotina</taxon>
        <taxon>Sordariomycetes</taxon>
        <taxon>Hypocreomycetidae</taxon>
        <taxon>Hypocreales</taxon>
        <taxon>Nectriaceae</taxon>
        <taxon>Fusarium</taxon>
        <taxon>Fusarium fujikuroi species complex</taxon>
    </lineage>
</organism>
<protein>
    <submittedName>
        <fullName evidence="1">Kelch repeat-containing protein</fullName>
    </submittedName>
</protein>
<sequence>MHCDKGNYPYALSYALPRRMVPYVTTKRRPTFQTICINQHEAGAITSGTKAVPRKVVPGQAQLQIKDPTSPAPAPTPAPAPHMMAYLPERSLWIFDTVNFVWQDMKTETTLSNLHERHLALQRHRHMTDFLGSQHSPQLPAAQLKPDARSSFARLPHEQGSAV</sequence>
<evidence type="ECO:0000313" key="2">
    <source>
        <dbReference type="Proteomes" id="UP000546213"/>
    </source>
</evidence>
<reference evidence="1 2" key="1">
    <citation type="submission" date="2020-05" db="EMBL/GenBank/DDBJ databases">
        <title>Identification and distribution of gene clusters putatively required for synthesis of sphingolipid metabolism inhibitors in phylogenetically diverse species of the filamentous fungus Fusarium.</title>
        <authorList>
            <person name="Kim H.-S."/>
            <person name="Busman M."/>
            <person name="Brown D.W."/>
            <person name="Divon H."/>
            <person name="Uhlig S."/>
            <person name="Proctor R.H."/>
        </authorList>
    </citation>
    <scope>NUCLEOTIDE SEQUENCE [LARGE SCALE GENOMIC DNA]</scope>
    <source>
        <strain evidence="1 2">NRRL 36939</strain>
    </source>
</reference>
<name>A0A8H5KUS0_9HYPO</name>
<dbReference type="Proteomes" id="UP000546213">
    <property type="component" value="Unassembled WGS sequence"/>
</dbReference>